<keyword evidence="2" id="KW-0812">Transmembrane</keyword>
<evidence type="ECO:0000256" key="2">
    <source>
        <dbReference type="SAM" id="Phobius"/>
    </source>
</evidence>
<evidence type="ECO:0000313" key="4">
    <source>
        <dbReference type="Proteomes" id="UP000324222"/>
    </source>
</evidence>
<comment type="caution">
    <text evidence="3">The sequence shown here is derived from an EMBL/GenBank/DDBJ whole genome shotgun (WGS) entry which is preliminary data.</text>
</comment>
<accession>A0A5B7DVS4</accession>
<dbReference type="AlphaFoldDB" id="A0A5B7DVS4"/>
<dbReference type="Proteomes" id="UP000324222">
    <property type="component" value="Unassembled WGS sequence"/>
</dbReference>
<proteinExistence type="predicted"/>
<sequence length="193" mass="20449">MSSTTGSEANEAEGPRHISEAELVLHTGTVLPLIHFTIPKEKAAASPPQTGGRGPVSHFVTKGTIIDQYDLSLMDCLPRGCVMRATQSLCLFQCTANNTSDKCVNHAYQGSLCKDETDGSQKVYRSPHCSTGRGRLSRSFLGLGCCTMGGGGCIMWFMKLLQRPWGRGDAPPTAPGVGTNLGPSRGLGDPPGR</sequence>
<evidence type="ECO:0000256" key="1">
    <source>
        <dbReference type="SAM" id="MobiDB-lite"/>
    </source>
</evidence>
<feature type="transmembrane region" description="Helical" evidence="2">
    <location>
        <begin position="140"/>
        <end position="158"/>
    </location>
</feature>
<protein>
    <submittedName>
        <fullName evidence="3">Uncharacterized protein</fullName>
    </submittedName>
</protein>
<organism evidence="3 4">
    <name type="scientific">Portunus trituberculatus</name>
    <name type="common">Swimming crab</name>
    <name type="synonym">Neptunus trituberculatus</name>
    <dbReference type="NCBI Taxonomy" id="210409"/>
    <lineage>
        <taxon>Eukaryota</taxon>
        <taxon>Metazoa</taxon>
        <taxon>Ecdysozoa</taxon>
        <taxon>Arthropoda</taxon>
        <taxon>Crustacea</taxon>
        <taxon>Multicrustacea</taxon>
        <taxon>Malacostraca</taxon>
        <taxon>Eumalacostraca</taxon>
        <taxon>Eucarida</taxon>
        <taxon>Decapoda</taxon>
        <taxon>Pleocyemata</taxon>
        <taxon>Brachyura</taxon>
        <taxon>Eubrachyura</taxon>
        <taxon>Portunoidea</taxon>
        <taxon>Portunidae</taxon>
        <taxon>Portuninae</taxon>
        <taxon>Portunus</taxon>
    </lineage>
</organism>
<gene>
    <name evidence="3" type="ORF">E2C01_018647</name>
</gene>
<keyword evidence="4" id="KW-1185">Reference proteome</keyword>
<evidence type="ECO:0000313" key="3">
    <source>
        <dbReference type="EMBL" id="MPC25528.1"/>
    </source>
</evidence>
<reference evidence="3 4" key="1">
    <citation type="submission" date="2019-05" db="EMBL/GenBank/DDBJ databases">
        <title>Another draft genome of Portunus trituberculatus and its Hox gene families provides insights of decapod evolution.</title>
        <authorList>
            <person name="Jeong J.-H."/>
            <person name="Song I."/>
            <person name="Kim S."/>
            <person name="Choi T."/>
            <person name="Kim D."/>
            <person name="Ryu S."/>
            <person name="Kim W."/>
        </authorList>
    </citation>
    <scope>NUCLEOTIDE SEQUENCE [LARGE SCALE GENOMIC DNA]</scope>
    <source>
        <tissue evidence="3">Muscle</tissue>
    </source>
</reference>
<keyword evidence="2" id="KW-0472">Membrane</keyword>
<feature type="region of interest" description="Disordered" evidence="1">
    <location>
        <begin position="168"/>
        <end position="193"/>
    </location>
</feature>
<keyword evidence="2" id="KW-1133">Transmembrane helix</keyword>
<name>A0A5B7DVS4_PORTR</name>
<dbReference type="EMBL" id="VSRR010001475">
    <property type="protein sequence ID" value="MPC25528.1"/>
    <property type="molecule type" value="Genomic_DNA"/>
</dbReference>